<organism evidence="2">
    <name type="scientific">Tanacetum cinerariifolium</name>
    <name type="common">Dalmatian daisy</name>
    <name type="synonym">Chrysanthemum cinerariifolium</name>
    <dbReference type="NCBI Taxonomy" id="118510"/>
    <lineage>
        <taxon>Eukaryota</taxon>
        <taxon>Viridiplantae</taxon>
        <taxon>Streptophyta</taxon>
        <taxon>Embryophyta</taxon>
        <taxon>Tracheophyta</taxon>
        <taxon>Spermatophyta</taxon>
        <taxon>Magnoliopsida</taxon>
        <taxon>eudicotyledons</taxon>
        <taxon>Gunneridae</taxon>
        <taxon>Pentapetalae</taxon>
        <taxon>asterids</taxon>
        <taxon>campanulids</taxon>
        <taxon>Asterales</taxon>
        <taxon>Asteraceae</taxon>
        <taxon>Asteroideae</taxon>
        <taxon>Anthemideae</taxon>
        <taxon>Anthemidinae</taxon>
        <taxon>Tanacetum</taxon>
    </lineage>
</organism>
<feature type="compositionally biased region" description="Polar residues" evidence="1">
    <location>
        <begin position="1"/>
        <end position="13"/>
    </location>
</feature>
<proteinExistence type="predicted"/>
<feature type="compositionally biased region" description="Basic and acidic residues" evidence="1">
    <location>
        <begin position="15"/>
        <end position="27"/>
    </location>
</feature>
<evidence type="ECO:0000256" key="1">
    <source>
        <dbReference type="SAM" id="MobiDB-lite"/>
    </source>
</evidence>
<feature type="region of interest" description="Disordered" evidence="1">
    <location>
        <begin position="1"/>
        <end position="30"/>
    </location>
</feature>
<sequence>PVETPSAIQQQISELKAKPPETNESNRVKSAFENARDELRKTIELYDDDIIKEIDNKLSFMSVEQNFSSSIIMEINRNLKKKDNFDPQLLKNIQPEIEDYLMLVDSR</sequence>
<gene>
    <name evidence="2" type="ORF">Tci_924264</name>
</gene>
<dbReference type="AlphaFoldDB" id="A0A699WXJ3"/>
<feature type="non-terminal residue" evidence="2">
    <location>
        <position position="1"/>
    </location>
</feature>
<comment type="caution">
    <text evidence="2">The sequence shown here is derived from an EMBL/GenBank/DDBJ whole genome shotgun (WGS) entry which is preliminary data.</text>
</comment>
<evidence type="ECO:0000313" key="2">
    <source>
        <dbReference type="EMBL" id="GFD52295.1"/>
    </source>
</evidence>
<feature type="non-terminal residue" evidence="2">
    <location>
        <position position="107"/>
    </location>
</feature>
<name>A0A699WXJ3_TANCI</name>
<protein>
    <submittedName>
        <fullName evidence="2">Uncharacterized protein</fullName>
    </submittedName>
</protein>
<dbReference type="EMBL" id="BKCJ011780523">
    <property type="protein sequence ID" value="GFD52295.1"/>
    <property type="molecule type" value="Genomic_DNA"/>
</dbReference>
<accession>A0A699WXJ3</accession>
<reference evidence="2" key="1">
    <citation type="journal article" date="2019" name="Sci. Rep.">
        <title>Draft genome of Tanacetum cinerariifolium, the natural source of mosquito coil.</title>
        <authorList>
            <person name="Yamashiro T."/>
            <person name="Shiraishi A."/>
            <person name="Satake H."/>
            <person name="Nakayama K."/>
        </authorList>
    </citation>
    <scope>NUCLEOTIDE SEQUENCE</scope>
</reference>